<sequence length="106" mass="11992">MVEQLSVHDLKKKMDAGEKFLLVDVRNDNELDICKFETALHIPLHLLTARYTELPQDAEIILTCHHGGRSMQAANFLVNQGYRNVSNLMGGIDAWASHIDPNMAKY</sequence>
<dbReference type="Gene3D" id="3.40.250.10">
    <property type="entry name" value="Rhodanese-like domain"/>
    <property type="match status" value="1"/>
</dbReference>
<evidence type="ECO:0000313" key="2">
    <source>
        <dbReference type="EMBL" id="AFM12390.1"/>
    </source>
</evidence>
<accession>I4B533</accession>
<dbReference type="AlphaFoldDB" id="I4B533"/>
<dbReference type="SUPFAM" id="SSF52821">
    <property type="entry name" value="Rhodanese/Cell cycle control phosphatase"/>
    <property type="match status" value="1"/>
</dbReference>
<evidence type="ECO:0000313" key="3">
    <source>
        <dbReference type="Proteomes" id="UP000006048"/>
    </source>
</evidence>
<evidence type="ECO:0000259" key="1">
    <source>
        <dbReference type="PROSITE" id="PS50206"/>
    </source>
</evidence>
<dbReference type="EMBL" id="CP002959">
    <property type="protein sequence ID" value="AFM12390.1"/>
    <property type="molecule type" value="Genomic_DNA"/>
</dbReference>
<dbReference type="KEGG" id="tpx:Turpa_1743"/>
<dbReference type="InterPro" id="IPR036873">
    <property type="entry name" value="Rhodanese-like_dom_sf"/>
</dbReference>
<dbReference type="HOGENOM" id="CLU_089574_13_3_12"/>
<proteinExistence type="predicted"/>
<name>I4B533_TURPD</name>
<dbReference type="InterPro" id="IPR001763">
    <property type="entry name" value="Rhodanese-like_dom"/>
</dbReference>
<dbReference type="STRING" id="869212.Turpa_1743"/>
<dbReference type="PANTHER" id="PTHR43031:SF17">
    <property type="entry name" value="SULFURTRANSFERASE YTWF-RELATED"/>
    <property type="match status" value="1"/>
</dbReference>
<dbReference type="SMART" id="SM00450">
    <property type="entry name" value="RHOD"/>
    <property type="match status" value="1"/>
</dbReference>
<dbReference type="Proteomes" id="UP000006048">
    <property type="component" value="Chromosome"/>
</dbReference>
<dbReference type="PANTHER" id="PTHR43031">
    <property type="entry name" value="FAD-DEPENDENT OXIDOREDUCTASE"/>
    <property type="match status" value="1"/>
</dbReference>
<organism evidence="2 3">
    <name type="scientific">Turneriella parva (strain ATCC BAA-1111 / DSM 21527 / NCTC 11395 / H)</name>
    <name type="common">Leptospira parva</name>
    <dbReference type="NCBI Taxonomy" id="869212"/>
    <lineage>
        <taxon>Bacteria</taxon>
        <taxon>Pseudomonadati</taxon>
        <taxon>Spirochaetota</taxon>
        <taxon>Spirochaetia</taxon>
        <taxon>Leptospirales</taxon>
        <taxon>Leptospiraceae</taxon>
        <taxon>Turneriella</taxon>
    </lineage>
</organism>
<keyword evidence="3" id="KW-1185">Reference proteome</keyword>
<feature type="domain" description="Rhodanese" evidence="1">
    <location>
        <begin position="16"/>
        <end position="104"/>
    </location>
</feature>
<gene>
    <name evidence="2" type="ordered locus">Turpa_1743</name>
</gene>
<dbReference type="InterPro" id="IPR050229">
    <property type="entry name" value="GlpE_sulfurtransferase"/>
</dbReference>
<reference evidence="2 3" key="1">
    <citation type="submission" date="2012-06" db="EMBL/GenBank/DDBJ databases">
        <title>The complete chromosome of genome of Turneriella parva DSM 21527.</title>
        <authorList>
            <consortium name="US DOE Joint Genome Institute (JGI-PGF)"/>
            <person name="Lucas S."/>
            <person name="Han J."/>
            <person name="Lapidus A."/>
            <person name="Bruce D."/>
            <person name="Goodwin L."/>
            <person name="Pitluck S."/>
            <person name="Peters L."/>
            <person name="Kyrpides N."/>
            <person name="Mavromatis K."/>
            <person name="Ivanova N."/>
            <person name="Mikhailova N."/>
            <person name="Chertkov O."/>
            <person name="Detter J.C."/>
            <person name="Tapia R."/>
            <person name="Han C."/>
            <person name="Land M."/>
            <person name="Hauser L."/>
            <person name="Markowitz V."/>
            <person name="Cheng J.-F."/>
            <person name="Hugenholtz P."/>
            <person name="Woyke T."/>
            <person name="Wu D."/>
            <person name="Gronow S."/>
            <person name="Wellnitz S."/>
            <person name="Brambilla E."/>
            <person name="Klenk H.-P."/>
            <person name="Eisen J.A."/>
        </authorList>
    </citation>
    <scope>NUCLEOTIDE SEQUENCE [LARGE SCALE GENOMIC DNA]</scope>
    <source>
        <strain evidence="3">ATCC BAA-1111 / DSM 21527 / NCTC 11395 / H</strain>
    </source>
</reference>
<dbReference type="PROSITE" id="PS50206">
    <property type="entry name" value="RHODANESE_3"/>
    <property type="match status" value="1"/>
</dbReference>
<protein>
    <submittedName>
        <fullName evidence="2">Rhodanese-like protein</fullName>
    </submittedName>
</protein>
<dbReference type="RefSeq" id="WP_014802899.1">
    <property type="nucleotide sequence ID" value="NC_018020.1"/>
</dbReference>
<dbReference type="Pfam" id="PF00581">
    <property type="entry name" value="Rhodanese"/>
    <property type="match status" value="1"/>
</dbReference>
<dbReference type="OrthoDB" id="9800872at2"/>